<keyword evidence="3" id="KW-1185">Reference proteome</keyword>
<dbReference type="AlphaFoldDB" id="D2VZF7"/>
<evidence type="ECO:0000313" key="3">
    <source>
        <dbReference type="Proteomes" id="UP000006671"/>
    </source>
</evidence>
<dbReference type="KEGG" id="ngr:NAEGRDRAFT_53485"/>
<gene>
    <name evidence="2" type="ORF">NAEGRDRAFT_53485</name>
</gene>
<feature type="region of interest" description="Disordered" evidence="1">
    <location>
        <begin position="282"/>
        <end position="305"/>
    </location>
</feature>
<feature type="compositionally biased region" description="Basic residues" evidence="1">
    <location>
        <begin position="50"/>
        <end position="60"/>
    </location>
</feature>
<dbReference type="InParanoid" id="D2VZF7"/>
<dbReference type="Proteomes" id="UP000006671">
    <property type="component" value="Unassembled WGS sequence"/>
</dbReference>
<feature type="compositionally biased region" description="Polar residues" evidence="1">
    <location>
        <begin position="337"/>
        <end position="361"/>
    </location>
</feature>
<evidence type="ECO:0000256" key="1">
    <source>
        <dbReference type="SAM" id="MobiDB-lite"/>
    </source>
</evidence>
<feature type="region of interest" description="Disordered" evidence="1">
    <location>
        <begin position="330"/>
        <end position="361"/>
    </location>
</feature>
<feature type="compositionally biased region" description="Polar residues" evidence="1">
    <location>
        <begin position="1"/>
        <end position="11"/>
    </location>
</feature>
<organism evidence="3">
    <name type="scientific">Naegleria gruberi</name>
    <name type="common">Amoeba</name>
    <dbReference type="NCBI Taxonomy" id="5762"/>
    <lineage>
        <taxon>Eukaryota</taxon>
        <taxon>Discoba</taxon>
        <taxon>Heterolobosea</taxon>
        <taxon>Tetramitia</taxon>
        <taxon>Eutetramitia</taxon>
        <taxon>Vahlkampfiidae</taxon>
        <taxon>Naegleria</taxon>
    </lineage>
</organism>
<dbReference type="GeneID" id="8857713"/>
<feature type="compositionally biased region" description="Basic and acidic residues" evidence="1">
    <location>
        <begin position="15"/>
        <end position="41"/>
    </location>
</feature>
<feature type="compositionally biased region" description="Basic and acidic residues" evidence="1">
    <location>
        <begin position="106"/>
        <end position="117"/>
    </location>
</feature>
<feature type="compositionally biased region" description="Polar residues" evidence="1">
    <location>
        <begin position="132"/>
        <end position="144"/>
    </location>
</feature>
<feature type="compositionally biased region" description="Polar residues" evidence="1">
    <location>
        <begin position="282"/>
        <end position="291"/>
    </location>
</feature>
<dbReference type="VEuPathDB" id="AmoebaDB:NAEGRDRAFT_53485"/>
<accession>D2VZF7</accession>
<feature type="compositionally biased region" description="Low complexity" evidence="1">
    <location>
        <begin position="88"/>
        <end position="105"/>
    </location>
</feature>
<name>D2VZF7_NAEGR</name>
<reference evidence="2 3" key="1">
    <citation type="journal article" date="2010" name="Cell">
        <title>The genome of Naegleria gruberi illuminates early eukaryotic versatility.</title>
        <authorList>
            <person name="Fritz-Laylin L.K."/>
            <person name="Prochnik S.E."/>
            <person name="Ginger M.L."/>
            <person name="Dacks J.B."/>
            <person name="Carpenter M.L."/>
            <person name="Field M.C."/>
            <person name="Kuo A."/>
            <person name="Paredez A."/>
            <person name="Chapman J."/>
            <person name="Pham J."/>
            <person name="Shu S."/>
            <person name="Neupane R."/>
            <person name="Cipriano M."/>
            <person name="Mancuso J."/>
            <person name="Tu H."/>
            <person name="Salamov A."/>
            <person name="Lindquist E."/>
            <person name="Shapiro H."/>
            <person name="Lucas S."/>
            <person name="Grigoriev I.V."/>
            <person name="Cande W.Z."/>
            <person name="Fulton C."/>
            <person name="Rokhsar D.S."/>
            <person name="Dawson S.C."/>
        </authorList>
    </citation>
    <scope>NUCLEOTIDE SEQUENCE [LARGE SCALE GENOMIC DNA]</scope>
    <source>
        <strain evidence="2 3">NEG-M</strain>
    </source>
</reference>
<dbReference type="EMBL" id="GG738914">
    <property type="protein sequence ID" value="EFC37837.1"/>
    <property type="molecule type" value="Genomic_DNA"/>
</dbReference>
<evidence type="ECO:0000313" key="2">
    <source>
        <dbReference type="EMBL" id="EFC37837.1"/>
    </source>
</evidence>
<dbReference type="RefSeq" id="XP_002670581.1">
    <property type="nucleotide sequence ID" value="XM_002670535.1"/>
</dbReference>
<protein>
    <submittedName>
        <fullName evidence="2">Predicted protein</fullName>
    </submittedName>
</protein>
<proteinExistence type="predicted"/>
<sequence>MGSNSSTTIRSPSYYKKDNTKENKKIESLLKKSEHNYEKTQKQAYPNRKANSHQHLRSKVVHPQTATRSSPSLLYGVTEEEQHHHSPSSHYHQQYSSSPIQISHNDYYDIHHDDNSSPKRSQSPRLSKRTHPQLSPVRSNSPQLFSPVAHPNQLYHTPSNNQFDEHDILGHRGSISSETSLSSLSTSSSVVSFSPSLGGVMIPAFQPHPPMISLLNRSTSVKRNQVTPIYQPSSPSNFSSSIHTTPKKRTTLISDSPFTPQISQQVVHSPPVAQMYKRSSNIVDSSNTSPTHRSRRSVSVNTSTSSFQTNASITSLFNPNATGPIPLLAVTRPETPPCTTNQPNTASRSQSTPKRYLSVTM</sequence>
<feature type="region of interest" description="Disordered" evidence="1">
    <location>
        <begin position="1"/>
        <end position="167"/>
    </location>
</feature>